<accession>A0A644TGS1</accession>
<gene>
    <name evidence="2" type="ORF">SDC9_11722</name>
</gene>
<dbReference type="AlphaFoldDB" id="A0A644TGS1"/>
<proteinExistence type="predicted"/>
<comment type="caution">
    <text evidence="2">The sequence shown here is derived from an EMBL/GenBank/DDBJ whole genome shotgun (WGS) entry which is preliminary data.</text>
</comment>
<organism evidence="2">
    <name type="scientific">bioreactor metagenome</name>
    <dbReference type="NCBI Taxonomy" id="1076179"/>
    <lineage>
        <taxon>unclassified sequences</taxon>
        <taxon>metagenomes</taxon>
        <taxon>ecological metagenomes</taxon>
    </lineage>
</organism>
<feature type="region of interest" description="Disordered" evidence="1">
    <location>
        <begin position="121"/>
        <end position="142"/>
    </location>
</feature>
<dbReference type="EMBL" id="VSSQ01000030">
    <property type="protein sequence ID" value="MPL66054.1"/>
    <property type="molecule type" value="Genomic_DNA"/>
</dbReference>
<evidence type="ECO:0000313" key="2">
    <source>
        <dbReference type="EMBL" id="MPL66054.1"/>
    </source>
</evidence>
<sequence>MNAKIKAIIITAALCLLLGGGFFAGFRVGYPAGYRAGTVDGAAAERRAIEQSAADRSGDISLSLEKSLREATERSSRLEGGLRGAIEASRGIASIVEQGGSRADVIERIAEEIDRLAGILEAGPRPGNSSYPGSLGGGDLQD</sequence>
<reference evidence="2" key="1">
    <citation type="submission" date="2019-08" db="EMBL/GenBank/DDBJ databases">
        <authorList>
            <person name="Kucharzyk K."/>
            <person name="Murdoch R.W."/>
            <person name="Higgins S."/>
            <person name="Loffler F."/>
        </authorList>
    </citation>
    <scope>NUCLEOTIDE SEQUENCE</scope>
</reference>
<evidence type="ECO:0000256" key="1">
    <source>
        <dbReference type="SAM" id="MobiDB-lite"/>
    </source>
</evidence>
<name>A0A644TGS1_9ZZZZ</name>
<protein>
    <submittedName>
        <fullName evidence="2">Uncharacterized protein</fullName>
    </submittedName>
</protein>